<comment type="caution">
    <text evidence="1">The sequence shown here is derived from an EMBL/GenBank/DDBJ whole genome shotgun (WGS) entry which is preliminary data.</text>
</comment>
<evidence type="ECO:0000313" key="1">
    <source>
        <dbReference type="EMBL" id="TSB48625.1"/>
    </source>
</evidence>
<dbReference type="EMBL" id="VLXZ01000001">
    <property type="protein sequence ID" value="TSB48625.1"/>
    <property type="molecule type" value="Genomic_DNA"/>
</dbReference>
<evidence type="ECO:0008006" key="3">
    <source>
        <dbReference type="Google" id="ProtNLM"/>
    </source>
</evidence>
<accession>A0A554A4M5</accession>
<reference evidence="1 2" key="1">
    <citation type="submission" date="2019-07" db="EMBL/GenBank/DDBJ databases">
        <authorList>
            <person name="Park Y.J."/>
            <person name="Jeong S.E."/>
            <person name="Jung H.S."/>
        </authorList>
    </citation>
    <scope>NUCLEOTIDE SEQUENCE [LARGE SCALE GENOMIC DNA]</scope>
    <source>
        <strain evidence="2">P16(2019)</strain>
    </source>
</reference>
<proteinExistence type="predicted"/>
<dbReference type="Pfam" id="PF14196">
    <property type="entry name" value="ATC_hydrolase"/>
    <property type="match status" value="1"/>
</dbReference>
<name>A0A554A4M5_9BACI</name>
<organism evidence="1 2">
    <name type="scientific">Alkalicoccobacillus porphyridii</name>
    <dbReference type="NCBI Taxonomy" id="2597270"/>
    <lineage>
        <taxon>Bacteria</taxon>
        <taxon>Bacillati</taxon>
        <taxon>Bacillota</taxon>
        <taxon>Bacilli</taxon>
        <taxon>Bacillales</taxon>
        <taxon>Bacillaceae</taxon>
        <taxon>Alkalicoccobacillus</taxon>
    </lineage>
</organism>
<gene>
    <name evidence="1" type="ORF">FN960_02460</name>
</gene>
<protein>
    <recommendedName>
        <fullName evidence="3">L-2-amino-thiazoline-4-carboxylic acid hydrolase</fullName>
    </recommendedName>
</protein>
<dbReference type="AlphaFoldDB" id="A0A554A4M5"/>
<dbReference type="Proteomes" id="UP000318521">
    <property type="component" value="Unassembled WGS sequence"/>
</dbReference>
<evidence type="ECO:0000313" key="2">
    <source>
        <dbReference type="Proteomes" id="UP000318521"/>
    </source>
</evidence>
<sequence>MESTIIEQIGQQAKPYITKGIRQFGWDRARKISNQATEEGTAHRLNDYLLSDPRAEDVDEQGTIYAWMAQLFAEVTKQVVDQYGDSGKDAVREAVRRFGEERGEGIAHRAAHLGFPNTIQHYLSNYDMGRSELFEFENVLTENNIEQTFTKCPFGEQWVEDGMGEYGILYCEMIDPAVAKGFNSDFEVEHDQYVIHEGVCHFHFSMNKKEGKQL</sequence>
<dbReference type="InterPro" id="IPR026002">
    <property type="entry name" value="ATC_hydrolase-like"/>
</dbReference>
<dbReference type="OrthoDB" id="1858124at2"/>
<keyword evidence="2" id="KW-1185">Reference proteome</keyword>